<keyword evidence="1" id="KW-1133">Transmembrane helix</keyword>
<feature type="transmembrane region" description="Helical" evidence="1">
    <location>
        <begin position="59"/>
        <end position="80"/>
    </location>
</feature>
<proteinExistence type="predicted"/>
<evidence type="ECO:0000313" key="2">
    <source>
        <dbReference type="EMBL" id="KAF8878121.1"/>
    </source>
</evidence>
<name>A0A9P5NAB9_GYMJU</name>
<protein>
    <submittedName>
        <fullName evidence="2">Uncharacterized protein</fullName>
    </submittedName>
</protein>
<feature type="transmembrane region" description="Helical" evidence="1">
    <location>
        <begin position="146"/>
        <end position="165"/>
    </location>
</feature>
<feature type="transmembrane region" description="Helical" evidence="1">
    <location>
        <begin position="185"/>
        <end position="202"/>
    </location>
</feature>
<keyword evidence="3" id="KW-1185">Reference proteome</keyword>
<reference evidence="2" key="1">
    <citation type="submission" date="2020-11" db="EMBL/GenBank/DDBJ databases">
        <authorList>
            <consortium name="DOE Joint Genome Institute"/>
            <person name="Ahrendt S."/>
            <person name="Riley R."/>
            <person name="Andreopoulos W."/>
            <person name="LaButti K."/>
            <person name="Pangilinan J."/>
            <person name="Ruiz-duenas F.J."/>
            <person name="Barrasa J.M."/>
            <person name="Sanchez-Garcia M."/>
            <person name="Camarero S."/>
            <person name="Miyauchi S."/>
            <person name="Serrano A."/>
            <person name="Linde D."/>
            <person name="Babiker R."/>
            <person name="Drula E."/>
            <person name="Ayuso-Fernandez I."/>
            <person name="Pacheco R."/>
            <person name="Padilla G."/>
            <person name="Ferreira P."/>
            <person name="Barriuso J."/>
            <person name="Kellner H."/>
            <person name="Castanera R."/>
            <person name="Alfaro M."/>
            <person name="Ramirez L."/>
            <person name="Pisabarro A.G."/>
            <person name="Kuo A."/>
            <person name="Tritt A."/>
            <person name="Lipzen A."/>
            <person name="He G."/>
            <person name="Yan M."/>
            <person name="Ng V."/>
            <person name="Cullen D."/>
            <person name="Martin F."/>
            <person name="Rosso M.-N."/>
            <person name="Henrissat B."/>
            <person name="Hibbett D."/>
            <person name="Martinez A.T."/>
            <person name="Grigoriev I.V."/>
        </authorList>
    </citation>
    <scope>NUCLEOTIDE SEQUENCE</scope>
    <source>
        <strain evidence="2">AH 44721</strain>
    </source>
</reference>
<accession>A0A9P5NAB9</accession>
<sequence length="286" mass="32230">MYASGFNRPPTPIIHLSEADDKKKLTTLHQTFPHLQVQIHLSPRQNETQNPFTASEARILVLVLYVLMIFITTIAILAFFNSARMQEREKTSTSTALAIHAACSSMLGFAIRFPNLGPHILAIVQVALLSSEAINEQYPEIPKWYTYLGGYIIHYLFSSSVLALATRQGFSRSDRILINVPLHMWLQGPLKLFSVVIALWVLGMRSGKVMWREFKKVGIRFMRRCCGLVVGGNDLCGLLDSNVVSEEMGFCQEVNQQMDYILLYAAVLHPCFGEMVMDDIVHFGFG</sequence>
<keyword evidence="1" id="KW-0812">Transmembrane</keyword>
<dbReference type="EMBL" id="JADNYJ010000162">
    <property type="protein sequence ID" value="KAF8878121.1"/>
    <property type="molecule type" value="Genomic_DNA"/>
</dbReference>
<evidence type="ECO:0000313" key="3">
    <source>
        <dbReference type="Proteomes" id="UP000724874"/>
    </source>
</evidence>
<dbReference type="Proteomes" id="UP000724874">
    <property type="component" value="Unassembled WGS sequence"/>
</dbReference>
<dbReference type="AlphaFoldDB" id="A0A9P5NAB9"/>
<comment type="caution">
    <text evidence="2">The sequence shown here is derived from an EMBL/GenBank/DDBJ whole genome shotgun (WGS) entry which is preliminary data.</text>
</comment>
<keyword evidence="1" id="KW-0472">Membrane</keyword>
<evidence type="ECO:0000256" key="1">
    <source>
        <dbReference type="SAM" id="Phobius"/>
    </source>
</evidence>
<gene>
    <name evidence="2" type="ORF">CPB84DRAFT_1828675</name>
</gene>
<organism evidence="2 3">
    <name type="scientific">Gymnopilus junonius</name>
    <name type="common">Spectacular rustgill mushroom</name>
    <name type="synonym">Gymnopilus spectabilis subsp. junonius</name>
    <dbReference type="NCBI Taxonomy" id="109634"/>
    <lineage>
        <taxon>Eukaryota</taxon>
        <taxon>Fungi</taxon>
        <taxon>Dikarya</taxon>
        <taxon>Basidiomycota</taxon>
        <taxon>Agaricomycotina</taxon>
        <taxon>Agaricomycetes</taxon>
        <taxon>Agaricomycetidae</taxon>
        <taxon>Agaricales</taxon>
        <taxon>Agaricineae</taxon>
        <taxon>Hymenogastraceae</taxon>
        <taxon>Gymnopilus</taxon>
    </lineage>
</organism>